<keyword evidence="14" id="KW-0539">Nucleus</keyword>
<feature type="compositionally biased region" description="Basic and acidic residues" evidence="16">
    <location>
        <begin position="384"/>
        <end position="397"/>
    </location>
</feature>
<evidence type="ECO:0000256" key="13">
    <source>
        <dbReference type="ARBA" id="ARBA00023163"/>
    </source>
</evidence>
<dbReference type="Pfam" id="PF03154">
    <property type="entry name" value="Atrophin-1"/>
    <property type="match status" value="3"/>
</dbReference>
<dbReference type="PROSITE" id="PS51156">
    <property type="entry name" value="ELM2"/>
    <property type="match status" value="1"/>
</dbReference>
<feature type="region of interest" description="Disordered" evidence="16">
    <location>
        <begin position="274"/>
        <end position="745"/>
    </location>
</feature>
<gene>
    <name evidence="19" type="primary">rerea</name>
</gene>
<dbReference type="GO" id="GO:0003714">
    <property type="term" value="F:transcription corepressor activity"/>
    <property type="evidence" value="ECO:0007669"/>
    <property type="project" value="TreeGrafter"/>
</dbReference>
<evidence type="ECO:0000256" key="10">
    <source>
        <dbReference type="ARBA" id="ARBA00022990"/>
    </source>
</evidence>
<evidence type="ECO:0000259" key="18">
    <source>
        <dbReference type="PROSITE" id="PS51293"/>
    </source>
</evidence>
<organism evidence="19 20">
    <name type="scientific">Sander lucioperca</name>
    <name type="common">Pike-perch</name>
    <name type="synonym">Perca lucioperca</name>
    <dbReference type="NCBI Taxonomy" id="283035"/>
    <lineage>
        <taxon>Eukaryota</taxon>
        <taxon>Metazoa</taxon>
        <taxon>Chordata</taxon>
        <taxon>Craniata</taxon>
        <taxon>Vertebrata</taxon>
        <taxon>Euteleostomi</taxon>
        <taxon>Actinopterygii</taxon>
        <taxon>Neopterygii</taxon>
        <taxon>Teleostei</taxon>
        <taxon>Neoteleostei</taxon>
        <taxon>Acanthomorphata</taxon>
        <taxon>Eupercaria</taxon>
        <taxon>Perciformes</taxon>
        <taxon>Percoidei</taxon>
        <taxon>Percidae</taxon>
        <taxon>Luciopercinae</taxon>
        <taxon>Sander</taxon>
    </lineage>
</organism>
<evidence type="ECO:0000256" key="4">
    <source>
        <dbReference type="ARBA" id="ARBA00022499"/>
    </source>
</evidence>
<name>A0A8C9X2J4_SANLU</name>
<dbReference type="SUPFAM" id="SSF57716">
    <property type="entry name" value="Glucocorticoid receptor-like (DNA-binding domain)"/>
    <property type="match status" value="1"/>
</dbReference>
<evidence type="ECO:0000256" key="1">
    <source>
        <dbReference type="ARBA" id="ARBA00004123"/>
    </source>
</evidence>
<dbReference type="GO" id="GO:0043565">
    <property type="term" value="F:sequence-specific DNA binding"/>
    <property type="evidence" value="ECO:0007669"/>
    <property type="project" value="InterPro"/>
</dbReference>
<dbReference type="Gene3D" id="3.30.50.10">
    <property type="entry name" value="Erythroid Transcription Factor GATA-1, subunit A"/>
    <property type="match status" value="1"/>
</dbReference>
<sequence>NLLSLSLLRRLNSTQGEIRVGPSHQAKLPELQPFPSPGGQAVTENEELVWMPGVNDCDLLMYLRAARSMAAFAGMCDGGSTEDGCLAASRDDTTLNALNTLHESSYDAGKALQRLVKKPVPKLIEKCWSEDEVKRFIKGLRQFGKNFFRIRKELLPNKETGELITFYYYWKKTPEAASCRAHRRHRRQPVFRRIKTRTASTPVNTPSRPPSSEFLDLSSASEDDFDSEDSEQELKGYACRHCFTTTSKDWHHGGRENILLCTDCRIHFKKYGELPPIEKPVDPPPFMFKPVKEEEDGLSGKHSMRTRRNRGSMSTLRSGRKKQTASPDGRASPTNEDLRSSGRTSPSAASTDSTDSKTDSMKKPSKKIKEEVPSPMKNAKRQREKGASDTEEPERASAKKSKTQVREGEGESSDGRSINEELSSDPKDIDQDNRSSSPSIPSPRDNESDSDSSAQQQQLLQSQHPPVIQCQPGTSAASSAPPPPTTSAPSLPPTAASTSLPPQPLPQASPMSLIQSGASLHPQRLPSPHSPLTQAPPPGLPHTPPSQSQSSAQSGGQPPREQPLPPAPMSMPHIKPPPTTPIPQIPNPQSHKHQPHVSAPPFPQMPSNLPPPPALKPLSSLSTHHPPSAHPPPLQLMPQGQQLQPPPAQPPVLTQSQSLPPSASHQPPPAPPLPPSAAPPSSSAPPSSISMPLPASVTCAGPGPVLPPVHIKEEPLDETEEPESPPPPQRSPSPEPTIVNTPSHASQSARYVYKHQFLPKRYLVCRAAYCLVWGCGGECLVCPPGSGGHPLAVDHLAAGPHLARFPYPHGAIPNPLLGQPPHEHEMLRHPVFGTPYPRDLQGGLPPPMSAAHQLQAMHAQSAELQRLAMEQQWLHGHHHMHGGPLPGQEDYYSRLKKESDKQL</sequence>
<evidence type="ECO:0000256" key="5">
    <source>
        <dbReference type="ARBA" id="ARBA00022553"/>
    </source>
</evidence>
<dbReference type="CDD" id="cd00202">
    <property type="entry name" value="ZnF_GATA"/>
    <property type="match status" value="1"/>
</dbReference>
<feature type="compositionally biased region" description="Low complexity" evidence="16">
    <location>
        <begin position="211"/>
        <end position="220"/>
    </location>
</feature>
<dbReference type="PROSITE" id="PS51293">
    <property type="entry name" value="SANT"/>
    <property type="match status" value="1"/>
</dbReference>
<feature type="compositionally biased region" description="Polar residues" evidence="16">
    <location>
        <begin position="197"/>
        <end position="206"/>
    </location>
</feature>
<feature type="compositionally biased region" description="Pro residues" evidence="16">
    <location>
        <begin position="666"/>
        <end position="678"/>
    </location>
</feature>
<dbReference type="SUPFAM" id="SSF46689">
    <property type="entry name" value="Homeodomain-like"/>
    <property type="match status" value="1"/>
</dbReference>
<feature type="domain" description="ELM2" evidence="17">
    <location>
        <begin position="16"/>
        <end position="119"/>
    </location>
</feature>
<evidence type="ECO:0000256" key="11">
    <source>
        <dbReference type="ARBA" id="ARBA00023015"/>
    </source>
</evidence>
<dbReference type="InterPro" id="IPR009057">
    <property type="entry name" value="Homeodomain-like_sf"/>
</dbReference>
<evidence type="ECO:0000256" key="8">
    <source>
        <dbReference type="ARBA" id="ARBA00022833"/>
    </source>
</evidence>
<feature type="compositionally biased region" description="Low complexity" evidence="16">
    <location>
        <begin position="451"/>
        <end position="463"/>
    </location>
</feature>
<keyword evidence="4" id="KW-1017">Isopeptide bond</keyword>
<evidence type="ECO:0000256" key="9">
    <source>
        <dbReference type="ARBA" id="ARBA00022843"/>
    </source>
</evidence>
<dbReference type="Ensembl" id="ENSSLUT00000005245.1">
    <property type="protein sequence ID" value="ENSSLUP00000005105.1"/>
    <property type="gene ID" value="ENSSLUG00000002208.1"/>
</dbReference>
<dbReference type="CDD" id="cd11661">
    <property type="entry name" value="SANT_MTA3_like"/>
    <property type="match status" value="1"/>
</dbReference>
<dbReference type="FunFam" id="4.10.1240.50:FF:000003">
    <property type="entry name" value="Arginine-glutamic acid dipeptide (RE) repeats a"/>
    <property type="match status" value="1"/>
</dbReference>
<dbReference type="GO" id="GO:0005654">
    <property type="term" value="C:nucleoplasm"/>
    <property type="evidence" value="ECO:0007669"/>
    <property type="project" value="UniProtKB-ARBA"/>
</dbReference>
<evidence type="ECO:0000256" key="16">
    <source>
        <dbReference type="SAM" id="MobiDB-lite"/>
    </source>
</evidence>
<protein>
    <recommendedName>
        <fullName evidence="15">Arginine-glutamic acid dipeptide repeats protein</fullName>
    </recommendedName>
</protein>
<dbReference type="SMART" id="SM00717">
    <property type="entry name" value="SANT"/>
    <property type="match status" value="1"/>
</dbReference>
<dbReference type="GO" id="GO:0008270">
    <property type="term" value="F:zinc ion binding"/>
    <property type="evidence" value="ECO:0007669"/>
    <property type="project" value="UniProtKB-KW"/>
</dbReference>
<keyword evidence="10" id="KW-0007">Acetylation</keyword>
<keyword evidence="20" id="KW-1185">Reference proteome</keyword>
<feature type="compositionally biased region" description="Pro residues" evidence="16">
    <location>
        <begin position="724"/>
        <end position="735"/>
    </location>
</feature>
<dbReference type="SMART" id="SM01189">
    <property type="entry name" value="ELM2"/>
    <property type="match status" value="1"/>
</dbReference>
<evidence type="ECO:0000313" key="20">
    <source>
        <dbReference type="Proteomes" id="UP000694568"/>
    </source>
</evidence>
<feature type="region of interest" description="Disordered" evidence="16">
    <location>
        <begin position="196"/>
        <end position="226"/>
    </location>
</feature>
<dbReference type="InterPro" id="IPR000679">
    <property type="entry name" value="Znf_GATA"/>
</dbReference>
<dbReference type="InterPro" id="IPR001005">
    <property type="entry name" value="SANT/Myb"/>
</dbReference>
<dbReference type="InterPro" id="IPR000949">
    <property type="entry name" value="ELM2_dom"/>
</dbReference>
<dbReference type="SMART" id="SM00401">
    <property type="entry name" value="ZnF_GATA"/>
    <property type="match status" value="1"/>
</dbReference>
<feature type="domain" description="SANT" evidence="18">
    <location>
        <begin position="123"/>
        <end position="175"/>
    </location>
</feature>
<feature type="compositionally biased region" description="Pro residues" evidence="16">
    <location>
        <begin position="480"/>
        <end position="492"/>
    </location>
</feature>
<feature type="compositionally biased region" description="Low complexity" evidence="16">
    <location>
        <begin position="344"/>
        <end position="353"/>
    </location>
</feature>
<reference evidence="19" key="1">
    <citation type="submission" date="2025-08" db="UniProtKB">
        <authorList>
            <consortium name="Ensembl"/>
        </authorList>
    </citation>
    <scope>IDENTIFICATION</scope>
</reference>
<evidence type="ECO:0000256" key="12">
    <source>
        <dbReference type="ARBA" id="ARBA00023054"/>
    </source>
</evidence>
<feature type="compositionally biased region" description="Low complexity" evidence="16">
    <location>
        <begin position="545"/>
        <end position="559"/>
    </location>
</feature>
<evidence type="ECO:0000259" key="17">
    <source>
        <dbReference type="PROSITE" id="PS51156"/>
    </source>
</evidence>
<feature type="region of interest" description="Disordered" evidence="16">
    <location>
        <begin position="877"/>
        <end position="903"/>
    </location>
</feature>
<dbReference type="InterPro" id="IPR013088">
    <property type="entry name" value="Znf_NHR/GATA"/>
</dbReference>
<keyword evidence="9" id="KW-0832">Ubl conjugation</keyword>
<keyword evidence="6" id="KW-0479">Metal-binding</keyword>
<evidence type="ECO:0000256" key="7">
    <source>
        <dbReference type="ARBA" id="ARBA00022771"/>
    </source>
</evidence>
<dbReference type="Pfam" id="PF00320">
    <property type="entry name" value="GATA"/>
    <property type="match status" value="1"/>
</dbReference>
<proteinExistence type="predicted"/>
<dbReference type="Pfam" id="PF01448">
    <property type="entry name" value="ELM2"/>
    <property type="match status" value="1"/>
</dbReference>
<evidence type="ECO:0000256" key="15">
    <source>
        <dbReference type="ARBA" id="ARBA00068839"/>
    </source>
</evidence>
<keyword evidence="7" id="KW-0863">Zinc-finger</keyword>
<feature type="compositionally biased region" description="Low complexity" evidence="16">
    <location>
        <begin position="651"/>
        <end position="665"/>
    </location>
</feature>
<evidence type="ECO:0000256" key="14">
    <source>
        <dbReference type="ARBA" id="ARBA00023242"/>
    </source>
</evidence>
<feature type="compositionally biased region" description="Pro residues" evidence="16">
    <location>
        <begin position="598"/>
        <end position="615"/>
    </location>
</feature>
<feature type="compositionally biased region" description="Pro residues" evidence="16">
    <location>
        <begin position="534"/>
        <end position="544"/>
    </location>
</feature>
<dbReference type="Gene3D" id="4.10.1240.50">
    <property type="match status" value="1"/>
</dbReference>
<accession>A0A8C9X2J4</accession>
<keyword evidence="2" id="KW-0217">Developmental protein</keyword>
<comment type="subcellular location">
    <subcellularLocation>
        <location evidence="1">Nucleus</location>
    </subcellularLocation>
</comment>
<feature type="compositionally biased region" description="Pro residues" evidence="16">
    <location>
        <begin position="560"/>
        <end position="586"/>
    </location>
</feature>
<feature type="compositionally biased region" description="Basic and acidic residues" evidence="16">
    <location>
        <begin position="354"/>
        <end position="372"/>
    </location>
</feature>
<evidence type="ECO:0000256" key="3">
    <source>
        <dbReference type="ARBA" id="ARBA00022491"/>
    </source>
</evidence>
<keyword evidence="12" id="KW-0175">Coiled coil</keyword>
<evidence type="ECO:0000256" key="2">
    <source>
        <dbReference type="ARBA" id="ARBA00022473"/>
    </source>
</evidence>
<dbReference type="PANTHER" id="PTHR13859">
    <property type="entry name" value="ATROPHIN-RELATED"/>
    <property type="match status" value="1"/>
</dbReference>
<dbReference type="InterPro" id="IPR002951">
    <property type="entry name" value="Atrophin-like"/>
</dbReference>
<feature type="compositionally biased region" description="Basic and acidic residues" evidence="16">
    <location>
        <begin position="891"/>
        <end position="903"/>
    </location>
</feature>
<keyword evidence="11" id="KW-0805">Transcription regulation</keyword>
<dbReference type="FunFam" id="1.10.10.60:FF:000052">
    <property type="entry name" value="Arginine-glutamic acid dipeptide (RE) repeats"/>
    <property type="match status" value="1"/>
</dbReference>
<evidence type="ECO:0000313" key="19">
    <source>
        <dbReference type="Ensembl" id="ENSSLUP00000005105.1"/>
    </source>
</evidence>
<dbReference type="InterPro" id="IPR017884">
    <property type="entry name" value="SANT_dom"/>
</dbReference>
<feature type="compositionally biased region" description="Low complexity" evidence="16">
    <location>
        <begin position="616"/>
        <end position="626"/>
    </location>
</feature>
<dbReference type="Gene3D" id="1.10.10.60">
    <property type="entry name" value="Homeodomain-like"/>
    <property type="match status" value="1"/>
</dbReference>
<dbReference type="GeneTree" id="ENSGT00940000153615"/>
<reference evidence="19" key="2">
    <citation type="submission" date="2025-09" db="UniProtKB">
        <authorList>
            <consortium name="Ensembl"/>
        </authorList>
    </citation>
    <scope>IDENTIFICATION</scope>
</reference>
<evidence type="ECO:0000256" key="6">
    <source>
        <dbReference type="ARBA" id="ARBA00022723"/>
    </source>
</evidence>
<dbReference type="AlphaFoldDB" id="A0A8C9X2J4"/>
<keyword evidence="5" id="KW-0597">Phosphoprotein</keyword>
<dbReference type="Proteomes" id="UP000694568">
    <property type="component" value="Unplaced"/>
</dbReference>
<keyword evidence="8" id="KW-0862">Zinc</keyword>
<keyword evidence="13" id="KW-0804">Transcription</keyword>
<feature type="compositionally biased region" description="Basic and acidic residues" evidence="16">
    <location>
        <begin position="404"/>
        <end position="433"/>
    </location>
</feature>
<keyword evidence="3" id="KW-0678">Repressor</keyword>
<dbReference type="PANTHER" id="PTHR13859:SF12">
    <property type="entry name" value="ARGININE-GLUTAMIC ACID DIPEPTIDE REPEATS PROTEIN"/>
    <property type="match status" value="1"/>
</dbReference>
<feature type="compositionally biased region" description="Low complexity" evidence="16">
    <location>
        <begin position="679"/>
        <end position="696"/>
    </location>
</feature>